<feature type="transmembrane region" description="Helical" evidence="1">
    <location>
        <begin position="100"/>
        <end position="120"/>
    </location>
</feature>
<evidence type="ECO:0000313" key="2">
    <source>
        <dbReference type="EMBL" id="KAE9406982.1"/>
    </source>
</evidence>
<dbReference type="PANTHER" id="PTHR40465:SF1">
    <property type="entry name" value="DUF6534 DOMAIN-CONTAINING PROTEIN"/>
    <property type="match status" value="1"/>
</dbReference>
<organism evidence="2 3">
    <name type="scientific">Gymnopus androsaceus JB14</name>
    <dbReference type="NCBI Taxonomy" id="1447944"/>
    <lineage>
        <taxon>Eukaryota</taxon>
        <taxon>Fungi</taxon>
        <taxon>Dikarya</taxon>
        <taxon>Basidiomycota</taxon>
        <taxon>Agaricomycotina</taxon>
        <taxon>Agaricomycetes</taxon>
        <taxon>Agaricomycetidae</taxon>
        <taxon>Agaricales</taxon>
        <taxon>Marasmiineae</taxon>
        <taxon>Omphalotaceae</taxon>
        <taxon>Gymnopus</taxon>
    </lineage>
</organism>
<dbReference type="PROSITE" id="PS51257">
    <property type="entry name" value="PROKAR_LIPOPROTEIN"/>
    <property type="match status" value="1"/>
</dbReference>
<keyword evidence="1" id="KW-1133">Transmembrane helix</keyword>
<dbReference type="PANTHER" id="PTHR40465">
    <property type="entry name" value="CHROMOSOME 1, WHOLE GENOME SHOTGUN SEQUENCE"/>
    <property type="match status" value="1"/>
</dbReference>
<dbReference type="Proteomes" id="UP000799118">
    <property type="component" value="Unassembled WGS sequence"/>
</dbReference>
<gene>
    <name evidence="2" type="ORF">BT96DRAFT_171246</name>
</gene>
<dbReference type="EMBL" id="ML769398">
    <property type="protein sequence ID" value="KAE9406982.1"/>
    <property type="molecule type" value="Genomic_DNA"/>
</dbReference>
<protein>
    <recommendedName>
        <fullName evidence="4">Family A G protein-coupled receptor-like protein</fullName>
    </recommendedName>
</protein>
<evidence type="ECO:0000256" key="1">
    <source>
        <dbReference type="SAM" id="Phobius"/>
    </source>
</evidence>
<feature type="transmembrane region" description="Helical" evidence="1">
    <location>
        <begin position="55"/>
        <end position="80"/>
    </location>
</feature>
<sequence>MVHTKEDEKHSSCTSNVQLSVGAVVISACMSFLSFGVVLAFGWHYFLQFGTVDKLLYKTVVTTCLLLCLGDTVASGLWAYRWTTTYYGDYSSLLATPKESIALLFLFPTTTIIVQLWFACRIWAITMRRNTWLPALIVTLAFASWSIALWMFSVLIRRHSSVIDDSNVLFPIGYVWLAGGIVADAFIFGGLSYYSKIRTRSKRTQHLLSPRSLWSICCRMIECNVLPLFAQIVLIILFKTNVGFYYVLSDMTIAKGVKSQEQPNSHIATFNPQRTATVQVRQDVHVTHDSGELSGPGSLPWQTTLSGKELDNDLGEYNDGKATLGDV</sequence>
<reference evidence="2" key="1">
    <citation type="journal article" date="2019" name="Environ. Microbiol.">
        <title>Fungal ecological strategies reflected in gene transcription - a case study of two litter decomposers.</title>
        <authorList>
            <person name="Barbi F."/>
            <person name="Kohler A."/>
            <person name="Barry K."/>
            <person name="Baskaran P."/>
            <person name="Daum C."/>
            <person name="Fauchery L."/>
            <person name="Ihrmark K."/>
            <person name="Kuo A."/>
            <person name="LaButti K."/>
            <person name="Lipzen A."/>
            <person name="Morin E."/>
            <person name="Grigoriev I.V."/>
            <person name="Henrissat B."/>
            <person name="Lindahl B."/>
            <person name="Martin F."/>
        </authorList>
    </citation>
    <scope>NUCLEOTIDE SEQUENCE</scope>
    <source>
        <strain evidence="2">JB14</strain>
    </source>
</reference>
<feature type="transmembrane region" description="Helical" evidence="1">
    <location>
        <begin position="172"/>
        <end position="194"/>
    </location>
</feature>
<proteinExistence type="predicted"/>
<feature type="transmembrane region" description="Helical" evidence="1">
    <location>
        <begin position="132"/>
        <end position="152"/>
    </location>
</feature>
<accession>A0A6A4I4X1</accession>
<keyword evidence="1" id="KW-0472">Membrane</keyword>
<keyword evidence="1" id="KW-0812">Transmembrane</keyword>
<keyword evidence="3" id="KW-1185">Reference proteome</keyword>
<evidence type="ECO:0000313" key="3">
    <source>
        <dbReference type="Proteomes" id="UP000799118"/>
    </source>
</evidence>
<dbReference type="AlphaFoldDB" id="A0A6A4I4X1"/>
<dbReference type="OrthoDB" id="2907833at2759"/>
<feature type="transmembrane region" description="Helical" evidence="1">
    <location>
        <begin position="20"/>
        <end position="43"/>
    </location>
</feature>
<feature type="transmembrane region" description="Helical" evidence="1">
    <location>
        <begin position="228"/>
        <end position="248"/>
    </location>
</feature>
<evidence type="ECO:0008006" key="4">
    <source>
        <dbReference type="Google" id="ProtNLM"/>
    </source>
</evidence>
<name>A0A6A4I4X1_9AGAR</name>